<proteinExistence type="predicted"/>
<comment type="caution">
    <text evidence="1">The sequence shown here is derived from an EMBL/GenBank/DDBJ whole genome shotgun (WGS) entry which is preliminary data.</text>
</comment>
<reference evidence="1" key="1">
    <citation type="submission" date="2020-07" db="EMBL/GenBank/DDBJ databases">
        <title>Multicomponent nature underlies the extraordinary mechanical properties of spider dragline silk.</title>
        <authorList>
            <person name="Kono N."/>
            <person name="Nakamura H."/>
            <person name="Mori M."/>
            <person name="Yoshida Y."/>
            <person name="Ohtoshi R."/>
            <person name="Malay A.D."/>
            <person name="Moran D.A.P."/>
            <person name="Tomita M."/>
            <person name="Numata K."/>
            <person name="Arakawa K."/>
        </authorList>
    </citation>
    <scope>NUCLEOTIDE SEQUENCE</scope>
</reference>
<dbReference type="EMBL" id="BMAO01028249">
    <property type="protein sequence ID" value="GFR23005.1"/>
    <property type="molecule type" value="Genomic_DNA"/>
</dbReference>
<dbReference type="Proteomes" id="UP000887116">
    <property type="component" value="Unassembled WGS sequence"/>
</dbReference>
<protein>
    <submittedName>
        <fullName evidence="1">Uncharacterized protein</fullName>
    </submittedName>
</protein>
<evidence type="ECO:0000313" key="1">
    <source>
        <dbReference type="EMBL" id="GFR23005.1"/>
    </source>
</evidence>
<keyword evidence="2" id="KW-1185">Reference proteome</keyword>
<sequence length="93" mass="10111">MGHELSCKLAPGLHVKDNTASHAEGMYIVELLKVIWLQRAAVVYGNSPSHHLTPGDYSCVPLEQKERLEIETLTSASSDAGIGLQIKARVSIE</sequence>
<dbReference type="AlphaFoldDB" id="A0A8X6LV06"/>
<evidence type="ECO:0000313" key="2">
    <source>
        <dbReference type="Proteomes" id="UP000887116"/>
    </source>
</evidence>
<name>A0A8X6LV06_TRICU</name>
<gene>
    <name evidence="1" type="ORF">TNCT_289451</name>
</gene>
<accession>A0A8X6LV06</accession>
<organism evidence="1 2">
    <name type="scientific">Trichonephila clavata</name>
    <name type="common">Joro spider</name>
    <name type="synonym">Nephila clavata</name>
    <dbReference type="NCBI Taxonomy" id="2740835"/>
    <lineage>
        <taxon>Eukaryota</taxon>
        <taxon>Metazoa</taxon>
        <taxon>Ecdysozoa</taxon>
        <taxon>Arthropoda</taxon>
        <taxon>Chelicerata</taxon>
        <taxon>Arachnida</taxon>
        <taxon>Araneae</taxon>
        <taxon>Araneomorphae</taxon>
        <taxon>Entelegynae</taxon>
        <taxon>Araneoidea</taxon>
        <taxon>Nephilidae</taxon>
        <taxon>Trichonephila</taxon>
    </lineage>
</organism>